<dbReference type="NCBIfam" id="NF033710">
    <property type="entry name" value="T9SS_OM_PorV"/>
    <property type="match status" value="1"/>
</dbReference>
<sequence length="363" mass="39758">MITKGQVKISPISPSLSILLIPPDARANSMGNIGVATSSDVNSLFHNPSKIAFHKENRTFGLNYVPWFRNLISDSYFTTASYIDKSLGKNGVLGANFMFFSRGKFDLKDEENKDKGVGVLNSWSIKGAYSLQLNKYFSLGAELQFAGAATSSPDDLSLNSVNAFVGGLSGYFVSSVIKDLPFLSSGSSYSLRYRIGLNISNIGPKVGSNDGNNDYFSPTNMKLGGSFDFFVGKNTVVFSLELNKLLVPSVQPDGSHNDITPIFGMFKSFADAPGGFSEEMSEINIGTGVEYSYRNLVFARLGFFKESEMKGDRSFISTGMGFGIYGVRIDMSYMYSLSEENPALANTIRYSVSFDIDKIYDQF</sequence>
<accession>A0A1J1E7J5</accession>
<name>A0A1J1E7J5_9FLAO</name>
<dbReference type="AlphaFoldDB" id="A0A1J1E7J5"/>
<dbReference type="InterPro" id="IPR047799">
    <property type="entry name" value="T9SS_OM_PorV"/>
</dbReference>
<dbReference type="KEGG" id="ise:JBKA6_1289"/>
<reference evidence="2 3" key="1">
    <citation type="submission" date="2014-03" db="EMBL/GenBank/DDBJ databases">
        <title>complete genome sequence of Flavobacteriaceae bacterium JBKA-6.</title>
        <authorList>
            <person name="Takano T."/>
            <person name="Nakamura Y."/>
            <person name="Takuma S."/>
            <person name="Yasuike M."/>
            <person name="Matsuyama T."/>
            <person name="Sakai T."/>
            <person name="Fujiwara A."/>
            <person name="Kimoto K."/>
            <person name="Fukuda Y."/>
            <person name="Kondo H."/>
            <person name="Hirono I."/>
            <person name="Nakayasu C."/>
        </authorList>
    </citation>
    <scope>NUCLEOTIDE SEQUENCE [LARGE SCALE GENOMIC DNA]</scope>
    <source>
        <strain evidence="2 3">JBKA-6</strain>
    </source>
</reference>
<dbReference type="Proteomes" id="UP000243197">
    <property type="component" value="Chromosome"/>
</dbReference>
<feature type="domain" description="Type IX secretion system protein PorV" evidence="1">
    <location>
        <begin position="12"/>
        <end position="249"/>
    </location>
</feature>
<keyword evidence="3" id="KW-1185">Reference proteome</keyword>
<evidence type="ECO:0000313" key="3">
    <source>
        <dbReference type="Proteomes" id="UP000243197"/>
    </source>
</evidence>
<dbReference type="NCBIfam" id="NF033709">
    <property type="entry name" value="PorV_fam"/>
    <property type="match status" value="1"/>
</dbReference>
<dbReference type="Gene3D" id="2.40.160.60">
    <property type="entry name" value="Outer membrane protein transport protein (OMPP1/FadL/TodX)"/>
    <property type="match status" value="1"/>
</dbReference>
<dbReference type="InterPro" id="IPR045741">
    <property type="entry name" value="PorV"/>
</dbReference>
<dbReference type="EMBL" id="AP014564">
    <property type="protein sequence ID" value="BAV95302.1"/>
    <property type="molecule type" value="Genomic_DNA"/>
</dbReference>
<protein>
    <recommendedName>
        <fullName evidence="1">Type IX secretion system protein PorV domain-containing protein</fullName>
    </recommendedName>
</protein>
<dbReference type="Pfam" id="PF19572">
    <property type="entry name" value="PorV"/>
    <property type="match status" value="1"/>
</dbReference>
<proteinExistence type="predicted"/>
<evidence type="ECO:0000259" key="1">
    <source>
        <dbReference type="Pfam" id="PF19572"/>
    </source>
</evidence>
<evidence type="ECO:0000313" key="2">
    <source>
        <dbReference type="EMBL" id="BAV95302.1"/>
    </source>
</evidence>
<gene>
    <name evidence="2" type="ORF">JBKA6_1289</name>
</gene>
<organism evidence="2 3">
    <name type="scientific">Ichthyobacterium seriolicida</name>
    <dbReference type="NCBI Taxonomy" id="242600"/>
    <lineage>
        <taxon>Bacteria</taxon>
        <taxon>Pseudomonadati</taxon>
        <taxon>Bacteroidota</taxon>
        <taxon>Flavobacteriia</taxon>
        <taxon>Flavobacteriales</taxon>
        <taxon>Ichthyobacteriaceae</taxon>
        <taxon>Ichthyobacterium</taxon>
    </lineage>
</organism>